<dbReference type="Proteomes" id="UP000054686">
    <property type="component" value="Unassembled WGS sequence"/>
</dbReference>
<proteinExistence type="predicted"/>
<evidence type="ECO:0000313" key="4">
    <source>
        <dbReference type="Proteomes" id="UP000054686"/>
    </source>
</evidence>
<feature type="transmembrane region" description="Helical" evidence="2">
    <location>
        <begin position="107"/>
        <end position="129"/>
    </location>
</feature>
<dbReference type="OrthoDB" id="5197055at2"/>
<gene>
    <name evidence="3" type="ORF">APY09_03025</name>
</gene>
<feature type="transmembrane region" description="Helical" evidence="2">
    <location>
        <begin position="69"/>
        <end position="87"/>
    </location>
</feature>
<name>A0A0V8RZ26_9ACTO</name>
<dbReference type="AlphaFoldDB" id="A0A0V8RZ26"/>
<organism evidence="3 4">
    <name type="scientific">Schaalia odontolytica</name>
    <dbReference type="NCBI Taxonomy" id="1660"/>
    <lineage>
        <taxon>Bacteria</taxon>
        <taxon>Bacillati</taxon>
        <taxon>Actinomycetota</taxon>
        <taxon>Actinomycetes</taxon>
        <taxon>Actinomycetales</taxon>
        <taxon>Actinomycetaceae</taxon>
        <taxon>Schaalia</taxon>
    </lineage>
</organism>
<feature type="region of interest" description="Disordered" evidence="1">
    <location>
        <begin position="1"/>
        <end position="43"/>
    </location>
</feature>
<dbReference type="RefSeq" id="WP_060566111.1">
    <property type="nucleotide sequence ID" value="NZ_CP040006.1"/>
</dbReference>
<sequence>MSTSYPQQPAAQPAQPAQPAYQGVPQAGVPAQPTVPAQPVPQGYSPAPQGFAPGYAPVPQGPVKVRVNYLSLVFGIGVWVFIALLVLDAWRLMHSPDVSASGKAIVGFYPLFVLALGGPLNLIGIIVASSRAKEKPAKWKLNRLGIILNASPYVIFFVIMFVGLAVAPFFS</sequence>
<dbReference type="EMBL" id="LLVT01000001">
    <property type="protein sequence ID" value="KSW13340.1"/>
    <property type="molecule type" value="Genomic_DNA"/>
</dbReference>
<reference evidence="3 4" key="1">
    <citation type="submission" date="2015-10" db="EMBL/GenBank/DDBJ databases">
        <title>Draft Genome of Actinomyces odontolyticus subsp. actinosynbacter strain XH001.</title>
        <authorList>
            <person name="Mclean J.S."/>
            <person name="He X."/>
        </authorList>
    </citation>
    <scope>NUCLEOTIDE SEQUENCE [LARGE SCALE GENOMIC DNA]</scope>
    <source>
        <strain evidence="3 4">XH001</strain>
    </source>
</reference>
<feature type="transmembrane region" description="Helical" evidence="2">
    <location>
        <begin position="150"/>
        <end position="170"/>
    </location>
</feature>
<evidence type="ECO:0000256" key="2">
    <source>
        <dbReference type="SAM" id="Phobius"/>
    </source>
</evidence>
<accession>A0A0V8RZ26</accession>
<evidence type="ECO:0000313" key="3">
    <source>
        <dbReference type="EMBL" id="KSW13340.1"/>
    </source>
</evidence>
<keyword evidence="2" id="KW-0812">Transmembrane</keyword>
<protein>
    <submittedName>
        <fullName evidence="3">Uncharacterized protein</fullName>
    </submittedName>
</protein>
<comment type="caution">
    <text evidence="3">The sequence shown here is derived from an EMBL/GenBank/DDBJ whole genome shotgun (WGS) entry which is preliminary data.</text>
</comment>
<keyword evidence="2" id="KW-0472">Membrane</keyword>
<evidence type="ECO:0000256" key="1">
    <source>
        <dbReference type="SAM" id="MobiDB-lite"/>
    </source>
</evidence>
<keyword evidence="2" id="KW-1133">Transmembrane helix</keyword>